<dbReference type="PANTHER" id="PTHR21405">
    <property type="entry name" value="CDNA SEQUENCE BC021608"/>
    <property type="match status" value="1"/>
</dbReference>
<dbReference type="SMART" id="SM00028">
    <property type="entry name" value="TPR"/>
    <property type="match status" value="3"/>
</dbReference>
<dbReference type="Gene3D" id="1.25.40.10">
    <property type="entry name" value="Tetratricopeptide repeat domain"/>
    <property type="match status" value="1"/>
</dbReference>
<sequence length="187" mass="20958">MSTLTRENLSEKDRAVLDSIFDPTFSGNGIVYDKHEDLENLHDDEGELTPSVQQSIKTELEAIASAEKGDYEKACDLFEISMNLAPNRAAPYNNRAQVYRIQGDNDAAMEDLNKALKLCKSSGRTGCRALCQRGVLKRFKEDIEGAREDFELAAKLGSQFARAQLVELNPYSAMCNQMLRQVMDKLN</sequence>
<dbReference type="InterPro" id="IPR038906">
    <property type="entry name" value="TTC36"/>
</dbReference>
<dbReference type="Pfam" id="PF13424">
    <property type="entry name" value="TPR_12"/>
    <property type="match status" value="1"/>
</dbReference>
<dbReference type="OMA" id="CNQMLCE"/>
<feature type="repeat" description="TPR" evidence="2">
    <location>
        <begin position="89"/>
        <end position="122"/>
    </location>
</feature>
<organism evidence="3">
    <name type="scientific">Culicoides sonorensis</name>
    <name type="common">Biting midge</name>
    <dbReference type="NCBI Taxonomy" id="179676"/>
    <lineage>
        <taxon>Eukaryota</taxon>
        <taxon>Metazoa</taxon>
        <taxon>Ecdysozoa</taxon>
        <taxon>Arthropoda</taxon>
        <taxon>Hexapoda</taxon>
        <taxon>Insecta</taxon>
        <taxon>Pterygota</taxon>
        <taxon>Neoptera</taxon>
        <taxon>Endopterygota</taxon>
        <taxon>Diptera</taxon>
        <taxon>Nematocera</taxon>
        <taxon>Chironomoidea</taxon>
        <taxon>Ceratopogonidae</taxon>
        <taxon>Ceratopogoninae</taxon>
        <taxon>Culicoides</taxon>
        <taxon>Monoculicoides</taxon>
    </lineage>
</organism>
<evidence type="ECO:0000313" key="3">
    <source>
        <dbReference type="EMBL" id="SSX20373.1"/>
    </source>
</evidence>
<dbReference type="PROSITE" id="PS50005">
    <property type="entry name" value="TPR"/>
    <property type="match status" value="1"/>
</dbReference>
<dbReference type="SUPFAM" id="SSF48452">
    <property type="entry name" value="TPR-like"/>
    <property type="match status" value="1"/>
</dbReference>
<dbReference type="GO" id="GO:0006570">
    <property type="term" value="P:tyrosine metabolic process"/>
    <property type="evidence" value="ECO:0007669"/>
    <property type="project" value="TreeGrafter"/>
</dbReference>
<evidence type="ECO:0000256" key="1">
    <source>
        <dbReference type="ARBA" id="ARBA00006995"/>
    </source>
</evidence>
<comment type="similarity">
    <text evidence="1">Belongs to the TTC36 family.</text>
</comment>
<dbReference type="AlphaFoldDB" id="A0A336LUL5"/>
<dbReference type="EMBL" id="UFQT01000117">
    <property type="protein sequence ID" value="SSX20373.1"/>
    <property type="molecule type" value="Genomic_DNA"/>
</dbReference>
<dbReference type="InterPro" id="IPR019734">
    <property type="entry name" value="TPR_rpt"/>
</dbReference>
<dbReference type="InterPro" id="IPR011990">
    <property type="entry name" value="TPR-like_helical_dom_sf"/>
</dbReference>
<protein>
    <submittedName>
        <fullName evidence="3">CSON001182 protein</fullName>
    </submittedName>
</protein>
<dbReference type="VEuPathDB" id="VectorBase:CSON001182"/>
<keyword evidence="2" id="KW-0802">TPR repeat</keyword>
<dbReference type="PANTHER" id="PTHR21405:SF0">
    <property type="entry name" value="TETRATRICOPEPTIDE REPEAT PROTEIN 36"/>
    <property type="match status" value="1"/>
</dbReference>
<reference evidence="3" key="1">
    <citation type="submission" date="2018-07" db="EMBL/GenBank/DDBJ databases">
        <authorList>
            <person name="Quirk P.G."/>
            <person name="Krulwich T.A."/>
        </authorList>
    </citation>
    <scope>NUCLEOTIDE SEQUENCE</scope>
</reference>
<accession>A0A336LUL5</accession>
<evidence type="ECO:0000256" key="2">
    <source>
        <dbReference type="PROSITE-ProRule" id="PRU00339"/>
    </source>
</evidence>
<gene>
    <name evidence="3" type="primary">CSON001182</name>
</gene>
<proteinExistence type="inferred from homology"/>
<name>A0A336LUL5_CULSO</name>